<dbReference type="GeneID" id="103699492"/>
<dbReference type="PANTHER" id="PTHR23185">
    <property type="entry name" value="PROTEIN VIRILIZER HOMOLOG"/>
    <property type="match status" value="1"/>
</dbReference>
<name>A0A8B8ZV35_PHODC</name>
<dbReference type="InterPro" id="IPR008560">
    <property type="entry name" value="DUF842_euk"/>
</dbReference>
<dbReference type="OrthoDB" id="9975421at2759"/>
<evidence type="ECO:0000313" key="2">
    <source>
        <dbReference type="Proteomes" id="UP000228380"/>
    </source>
</evidence>
<dbReference type="RefSeq" id="XP_038977227.1">
    <property type="nucleotide sequence ID" value="XM_039121299.1"/>
</dbReference>
<feature type="compositionally biased region" description="Low complexity" evidence="1">
    <location>
        <begin position="301"/>
        <end position="310"/>
    </location>
</feature>
<feature type="region of interest" description="Disordered" evidence="1">
    <location>
        <begin position="299"/>
        <end position="320"/>
    </location>
</feature>
<proteinExistence type="predicted"/>
<dbReference type="Proteomes" id="UP000228380">
    <property type="component" value="Unplaced"/>
</dbReference>
<dbReference type="InterPro" id="IPR026736">
    <property type="entry name" value="Virilizer"/>
</dbReference>
<keyword evidence="2" id="KW-1185">Reference proteome</keyword>
<evidence type="ECO:0000256" key="1">
    <source>
        <dbReference type="SAM" id="MobiDB-lite"/>
    </source>
</evidence>
<feature type="region of interest" description="Disordered" evidence="1">
    <location>
        <begin position="258"/>
        <end position="286"/>
    </location>
</feature>
<reference evidence="3" key="1">
    <citation type="submission" date="2025-08" db="UniProtKB">
        <authorList>
            <consortium name="RefSeq"/>
        </authorList>
    </citation>
    <scope>IDENTIFICATION</scope>
    <source>
        <tissue evidence="3">Young leaves</tissue>
    </source>
</reference>
<feature type="region of interest" description="Disordered" evidence="1">
    <location>
        <begin position="231"/>
        <end position="250"/>
    </location>
</feature>
<dbReference type="GO" id="GO:0003723">
    <property type="term" value="F:RNA binding"/>
    <property type="evidence" value="ECO:0007669"/>
    <property type="project" value="TreeGrafter"/>
</dbReference>
<protein>
    <submittedName>
        <fullName evidence="3">Protein virilizer homolog isoform X1</fullName>
    </submittedName>
</protein>
<dbReference type="Pfam" id="PF05811">
    <property type="entry name" value="DUF842"/>
    <property type="match status" value="1"/>
</dbReference>
<organism evidence="2 3">
    <name type="scientific">Phoenix dactylifera</name>
    <name type="common">Date palm</name>
    <dbReference type="NCBI Taxonomy" id="42345"/>
    <lineage>
        <taxon>Eukaryota</taxon>
        <taxon>Viridiplantae</taxon>
        <taxon>Streptophyta</taxon>
        <taxon>Embryophyta</taxon>
        <taxon>Tracheophyta</taxon>
        <taxon>Spermatophyta</taxon>
        <taxon>Magnoliopsida</taxon>
        <taxon>Liliopsida</taxon>
        <taxon>Arecaceae</taxon>
        <taxon>Coryphoideae</taxon>
        <taxon>Phoeniceae</taxon>
        <taxon>Phoenix</taxon>
    </lineage>
</organism>
<dbReference type="PANTHER" id="PTHR23185:SF0">
    <property type="entry name" value="PROTEIN VIRILIZER HOMOLOG"/>
    <property type="match status" value="1"/>
</dbReference>
<sequence>MGATIFRQLKKSRMGSFAGSSMGGAMLLFFLIVLLLGDSLQGIGSRFIELWNLMDTPVDVQKNFDHVTCLISASVDTVLDQGSLSLDVIEQEQMNRSLMVCQDKFEAAKLQQIKTSVMNDLESCINQAIDENIKTLPHIVDRIKVKESLDSLLFLLQSPTGSSSMSEGIVLSEDNEDALSLSNVWKLKEDEKAGNQYLLEGIAEKFVWECPDSSLDRRLVPALSARRKLATVEGSGRRTRDNTGSEAIGSNVLSRGLGVNNVASGPTRRDTFRRRKPNTSRPPSMHVDDYVARERNIDGASSGSNIVSSSLRGTSMSGRPPSIHVDEFMAGQRERQNPMAVAVGDLMRDCHSLNLTIVCRLLSSLGKVLQVQ</sequence>
<accession>A0A8B8ZV35</accession>
<gene>
    <name evidence="3" type="primary">LOC103699492</name>
</gene>
<dbReference type="AlphaFoldDB" id="A0A8B8ZV35"/>
<evidence type="ECO:0000313" key="3">
    <source>
        <dbReference type="RefSeq" id="XP_038977227.1"/>
    </source>
</evidence>
<dbReference type="KEGG" id="pda:103699492"/>
<dbReference type="GO" id="GO:0036396">
    <property type="term" value="C:RNA N6-methyladenosine methyltransferase complex"/>
    <property type="evidence" value="ECO:0007669"/>
    <property type="project" value="TreeGrafter"/>
</dbReference>